<gene>
    <name evidence="2" type="ORF">Naga_100692g1</name>
</gene>
<reference evidence="2 3" key="1">
    <citation type="journal article" date="2014" name="Mol. Plant">
        <title>Chromosome Scale Genome Assembly and Transcriptome Profiling of Nannochloropsis gaditana in Nitrogen Depletion.</title>
        <authorList>
            <person name="Corteggiani Carpinelli E."/>
            <person name="Telatin A."/>
            <person name="Vitulo N."/>
            <person name="Forcato C."/>
            <person name="D'Angelo M."/>
            <person name="Schiavon R."/>
            <person name="Vezzi A."/>
            <person name="Giacometti G.M."/>
            <person name="Morosinotto T."/>
            <person name="Valle G."/>
        </authorList>
    </citation>
    <scope>NUCLEOTIDE SEQUENCE [LARGE SCALE GENOMIC DNA]</scope>
    <source>
        <strain evidence="2 3">B-31</strain>
    </source>
</reference>
<feature type="region of interest" description="Disordered" evidence="1">
    <location>
        <begin position="1"/>
        <end position="97"/>
    </location>
</feature>
<sequence>MLSFVPPPSLPFSLPPSLRPRRPSHDGLEAATRSPLPRVYLPPPRPCHPTLARKRDGGIHGGARAGGRGESVEEAVGGGVSGSPLRSRDVGEGGKEIVGSGEAMWEAAAWVEKDVCH</sequence>
<evidence type="ECO:0000313" key="2">
    <source>
        <dbReference type="EMBL" id="EWM20628.1"/>
    </source>
</evidence>
<feature type="compositionally biased region" description="Pro residues" evidence="1">
    <location>
        <begin position="1"/>
        <end position="18"/>
    </location>
</feature>
<name>W7TAV3_9STRA</name>
<dbReference type="AlphaFoldDB" id="W7TAV3"/>
<organism evidence="2 3">
    <name type="scientific">Nannochloropsis gaditana</name>
    <dbReference type="NCBI Taxonomy" id="72520"/>
    <lineage>
        <taxon>Eukaryota</taxon>
        <taxon>Sar</taxon>
        <taxon>Stramenopiles</taxon>
        <taxon>Ochrophyta</taxon>
        <taxon>Eustigmatophyceae</taxon>
        <taxon>Eustigmatales</taxon>
        <taxon>Monodopsidaceae</taxon>
        <taxon>Nannochloropsis</taxon>
    </lineage>
</organism>
<dbReference type="EMBL" id="AZIL01002920">
    <property type="protein sequence ID" value="EWM20628.1"/>
    <property type="molecule type" value="Genomic_DNA"/>
</dbReference>
<proteinExistence type="predicted"/>
<feature type="compositionally biased region" description="Basic and acidic residues" evidence="1">
    <location>
        <begin position="86"/>
        <end position="95"/>
    </location>
</feature>
<comment type="caution">
    <text evidence="2">The sequence shown here is derived from an EMBL/GenBank/DDBJ whole genome shotgun (WGS) entry which is preliminary data.</text>
</comment>
<accession>W7TAV3</accession>
<evidence type="ECO:0000313" key="3">
    <source>
        <dbReference type="Proteomes" id="UP000019335"/>
    </source>
</evidence>
<feature type="compositionally biased region" description="Gly residues" evidence="1">
    <location>
        <begin position="59"/>
        <end position="69"/>
    </location>
</feature>
<dbReference type="Proteomes" id="UP000019335">
    <property type="component" value="Unassembled WGS sequence"/>
</dbReference>
<evidence type="ECO:0000256" key="1">
    <source>
        <dbReference type="SAM" id="MobiDB-lite"/>
    </source>
</evidence>
<keyword evidence="3" id="KW-1185">Reference proteome</keyword>
<protein>
    <submittedName>
        <fullName evidence="2">Uncharacterized protein</fullName>
    </submittedName>
</protein>